<proteinExistence type="inferred from homology"/>
<dbReference type="FunFam" id="3.20.20.70:FF:000049">
    <property type="entry name" value="Thiazole synthase"/>
    <property type="match status" value="1"/>
</dbReference>
<dbReference type="RefSeq" id="WP_108601846.1">
    <property type="nucleotide sequence ID" value="NZ_CP026604.1"/>
</dbReference>
<dbReference type="InterPro" id="IPR033983">
    <property type="entry name" value="Thiazole_synthase_ThiG"/>
</dbReference>
<dbReference type="KEGG" id="cate:C2869_04665"/>
<reference evidence="15 16" key="1">
    <citation type="submission" date="2018-01" db="EMBL/GenBank/DDBJ databases">
        <title>Genome sequence of a Cantenovulum-like bacteria.</title>
        <authorList>
            <person name="Tan W.R."/>
            <person name="Lau N.-S."/>
            <person name="Go F."/>
            <person name="Amirul A.-A.A."/>
        </authorList>
    </citation>
    <scope>NUCLEOTIDE SEQUENCE [LARGE SCALE GENOMIC DNA]</scope>
    <source>
        <strain evidence="15 16">CCB-QB4</strain>
    </source>
</reference>
<sequence length="269" mass="28679">MLLKIGDVEFNSRLLMGTGKFASTELMRLAIRASETEMATLALKRVDVGRVGIDPVTNGQDDILTSLQDTGVRLLPNTSGATNAKEAIYAAHLAHEAFGTRWVKLEIHPDPRYLMPDPLETLKAAQVLCEQGFTVLPYVHADPVLCKQLEEAGCAVVMPLAAPIGSNQGLQTAAFLRIIIEQANVPVIVDAGLGTPSHAAQAMEMGADAILVNTAISVAHDPVAMAKAFAYAVRAGRLAYQAGMANKTFEAQASSPLTEFLQAQEQAIM</sequence>
<comment type="similarity">
    <text evidence="11 13">Belongs to the ThiG family.</text>
</comment>
<keyword evidence="9 13" id="KW-0704">Schiff base</keyword>
<dbReference type="Proteomes" id="UP000244441">
    <property type="component" value="Chromosome"/>
</dbReference>
<dbReference type="OrthoDB" id="9805935at2"/>
<dbReference type="HAMAP" id="MF_00443">
    <property type="entry name" value="ThiG"/>
    <property type="match status" value="1"/>
</dbReference>
<feature type="binding site" evidence="13">
    <location>
        <begin position="213"/>
        <end position="214"/>
    </location>
    <ligand>
        <name>1-deoxy-D-xylulose 5-phosphate</name>
        <dbReference type="ChEBI" id="CHEBI:57792"/>
    </ligand>
</feature>
<evidence type="ECO:0000256" key="13">
    <source>
        <dbReference type="HAMAP-Rule" id="MF_00443"/>
    </source>
</evidence>
<evidence type="ECO:0000256" key="10">
    <source>
        <dbReference type="ARBA" id="ARBA00049897"/>
    </source>
</evidence>
<dbReference type="Pfam" id="PF05690">
    <property type="entry name" value="ThiG"/>
    <property type="match status" value="1"/>
</dbReference>
<comment type="catalytic activity">
    <reaction evidence="10 13">
        <text>[ThiS sulfur-carrier protein]-C-terminal-Gly-aminoethanethioate + 2-iminoacetate + 1-deoxy-D-xylulose 5-phosphate = [ThiS sulfur-carrier protein]-C-terminal Gly-Gly + 2-[(2R,5Z)-2-carboxy-4-methylthiazol-5(2H)-ylidene]ethyl phosphate + 2 H2O + H(+)</text>
        <dbReference type="Rhea" id="RHEA:26297"/>
        <dbReference type="Rhea" id="RHEA-COMP:12909"/>
        <dbReference type="Rhea" id="RHEA-COMP:19908"/>
        <dbReference type="ChEBI" id="CHEBI:15377"/>
        <dbReference type="ChEBI" id="CHEBI:15378"/>
        <dbReference type="ChEBI" id="CHEBI:57792"/>
        <dbReference type="ChEBI" id="CHEBI:62899"/>
        <dbReference type="ChEBI" id="CHEBI:77846"/>
        <dbReference type="ChEBI" id="CHEBI:90778"/>
        <dbReference type="ChEBI" id="CHEBI:232372"/>
        <dbReference type="EC" id="2.8.1.10"/>
    </reaction>
</comment>
<evidence type="ECO:0000313" key="15">
    <source>
        <dbReference type="EMBL" id="AWB65771.1"/>
    </source>
</evidence>
<dbReference type="InterPro" id="IPR008867">
    <property type="entry name" value="ThiG"/>
</dbReference>
<dbReference type="PANTHER" id="PTHR34266:SF2">
    <property type="entry name" value="THIAZOLE SYNTHASE"/>
    <property type="match status" value="1"/>
</dbReference>
<dbReference type="InterPro" id="IPR013785">
    <property type="entry name" value="Aldolase_TIM"/>
</dbReference>
<dbReference type="GO" id="GO:1990107">
    <property type="term" value="F:thiazole synthase activity"/>
    <property type="evidence" value="ECO:0007669"/>
    <property type="project" value="UniProtKB-EC"/>
</dbReference>
<evidence type="ECO:0000256" key="6">
    <source>
        <dbReference type="ARBA" id="ARBA00022490"/>
    </source>
</evidence>
<comment type="subcellular location">
    <subcellularLocation>
        <location evidence="2 13">Cytoplasm</location>
    </subcellularLocation>
</comment>
<organism evidence="15 16">
    <name type="scientific">Saccharobesus litoralis</name>
    <dbReference type="NCBI Taxonomy" id="2172099"/>
    <lineage>
        <taxon>Bacteria</taxon>
        <taxon>Pseudomonadati</taxon>
        <taxon>Pseudomonadota</taxon>
        <taxon>Gammaproteobacteria</taxon>
        <taxon>Alteromonadales</taxon>
        <taxon>Alteromonadaceae</taxon>
        <taxon>Saccharobesus</taxon>
    </lineage>
</organism>
<dbReference type="Gene3D" id="3.20.20.70">
    <property type="entry name" value="Aldolase class I"/>
    <property type="match status" value="1"/>
</dbReference>
<comment type="pathway">
    <text evidence="3 13">Cofactor biosynthesis; thiamine diphosphate biosynthesis.</text>
</comment>
<dbReference type="SUPFAM" id="SSF110399">
    <property type="entry name" value="ThiG-like"/>
    <property type="match status" value="1"/>
</dbReference>
<evidence type="ECO:0000256" key="11">
    <source>
        <dbReference type="ARBA" id="ARBA00060826"/>
    </source>
</evidence>
<dbReference type="AlphaFoldDB" id="A0A2S0VNH1"/>
<feature type="binding site" evidence="13">
    <location>
        <position position="165"/>
    </location>
    <ligand>
        <name>1-deoxy-D-xylulose 5-phosphate</name>
        <dbReference type="ChEBI" id="CHEBI:57792"/>
    </ligand>
</feature>
<comment type="function">
    <text evidence="1 13">Catalyzes the rearrangement of 1-deoxy-D-xylulose 5-phosphate (DXP) to produce the thiazole phosphate moiety of thiamine. Sulfur is provided by the thiocarboxylate moiety of the carrier protein ThiS. In vitro, sulfur can be provided by H(2)S.</text>
</comment>
<keyword evidence="6 13" id="KW-0963">Cytoplasm</keyword>
<dbReference type="GO" id="GO:0005737">
    <property type="term" value="C:cytoplasm"/>
    <property type="evidence" value="ECO:0007669"/>
    <property type="project" value="UniProtKB-SubCell"/>
</dbReference>
<dbReference type="GO" id="GO:0009229">
    <property type="term" value="P:thiamine diphosphate biosynthetic process"/>
    <property type="evidence" value="ECO:0007669"/>
    <property type="project" value="UniProtKB-UniRule"/>
</dbReference>
<dbReference type="CDD" id="cd04728">
    <property type="entry name" value="ThiG"/>
    <property type="match status" value="1"/>
</dbReference>
<keyword evidence="8 13" id="KW-0784">Thiamine biosynthesis</keyword>
<dbReference type="EMBL" id="CP026604">
    <property type="protein sequence ID" value="AWB65771.1"/>
    <property type="molecule type" value="Genomic_DNA"/>
</dbReference>
<evidence type="ECO:0000256" key="1">
    <source>
        <dbReference type="ARBA" id="ARBA00002834"/>
    </source>
</evidence>
<evidence type="ECO:0000256" key="8">
    <source>
        <dbReference type="ARBA" id="ARBA00022977"/>
    </source>
</evidence>
<evidence type="ECO:0000256" key="9">
    <source>
        <dbReference type="ARBA" id="ARBA00023270"/>
    </source>
</evidence>
<feature type="domain" description="Thiazole synthase ThiG" evidence="14">
    <location>
        <begin position="4"/>
        <end position="256"/>
    </location>
</feature>
<name>A0A2S0VNH1_9ALTE</name>
<evidence type="ECO:0000256" key="4">
    <source>
        <dbReference type="ARBA" id="ARBA00011960"/>
    </source>
</evidence>
<evidence type="ECO:0000256" key="2">
    <source>
        <dbReference type="ARBA" id="ARBA00004496"/>
    </source>
</evidence>
<evidence type="ECO:0000313" key="16">
    <source>
        <dbReference type="Proteomes" id="UP000244441"/>
    </source>
</evidence>
<dbReference type="UniPathway" id="UPA00060"/>
<evidence type="ECO:0000259" key="14">
    <source>
        <dbReference type="Pfam" id="PF05690"/>
    </source>
</evidence>
<evidence type="ECO:0000256" key="12">
    <source>
        <dbReference type="ARBA" id="ARBA00062692"/>
    </source>
</evidence>
<keyword evidence="7 13" id="KW-0808">Transferase</keyword>
<feature type="active site" description="Schiff-base intermediate with DXP" evidence="13">
    <location>
        <position position="104"/>
    </location>
</feature>
<dbReference type="EC" id="2.8.1.10" evidence="4 13"/>
<feature type="binding site" evidence="13">
    <location>
        <begin position="191"/>
        <end position="192"/>
    </location>
    <ligand>
        <name>1-deoxy-D-xylulose 5-phosphate</name>
        <dbReference type="ChEBI" id="CHEBI:57792"/>
    </ligand>
</feature>
<gene>
    <name evidence="13" type="primary">thiG</name>
    <name evidence="15" type="ORF">C2869_04665</name>
</gene>
<dbReference type="PANTHER" id="PTHR34266">
    <property type="entry name" value="THIAZOLE SYNTHASE"/>
    <property type="match status" value="1"/>
</dbReference>
<protein>
    <recommendedName>
        <fullName evidence="5 13">Thiazole synthase</fullName>
        <ecNumber evidence="4 13">2.8.1.10</ecNumber>
    </recommendedName>
</protein>
<keyword evidence="16" id="KW-1185">Reference proteome</keyword>
<evidence type="ECO:0000256" key="7">
    <source>
        <dbReference type="ARBA" id="ARBA00022679"/>
    </source>
</evidence>
<accession>A0A2S0VNH1</accession>
<comment type="subunit">
    <text evidence="12 13">Homotetramer. Forms heterodimers with either ThiH or ThiS.</text>
</comment>
<evidence type="ECO:0000256" key="5">
    <source>
        <dbReference type="ARBA" id="ARBA00019753"/>
    </source>
</evidence>
<evidence type="ECO:0000256" key="3">
    <source>
        <dbReference type="ARBA" id="ARBA00004948"/>
    </source>
</evidence>